<organism evidence="2 3">
    <name type="scientific">Burkholderia pseudomultivorans</name>
    <dbReference type="NCBI Taxonomy" id="1207504"/>
    <lineage>
        <taxon>Bacteria</taxon>
        <taxon>Pseudomonadati</taxon>
        <taxon>Pseudomonadota</taxon>
        <taxon>Betaproteobacteria</taxon>
        <taxon>Burkholderiales</taxon>
        <taxon>Burkholderiaceae</taxon>
        <taxon>Burkholderia</taxon>
        <taxon>Burkholderia cepacia complex</taxon>
    </lineage>
</organism>
<feature type="region of interest" description="Disordered" evidence="1">
    <location>
        <begin position="1"/>
        <end position="115"/>
    </location>
</feature>
<feature type="region of interest" description="Disordered" evidence="1">
    <location>
        <begin position="315"/>
        <end position="382"/>
    </location>
</feature>
<evidence type="ECO:0000256" key="1">
    <source>
        <dbReference type="SAM" id="MobiDB-lite"/>
    </source>
</evidence>
<protein>
    <submittedName>
        <fullName evidence="2">Uncharacterized protein</fullName>
    </submittedName>
</protein>
<dbReference type="EMBL" id="CABVPP010000125">
    <property type="protein sequence ID" value="VWC37185.1"/>
    <property type="molecule type" value="Genomic_DNA"/>
</dbReference>
<feature type="compositionally biased region" description="Basic and acidic residues" evidence="1">
    <location>
        <begin position="411"/>
        <end position="430"/>
    </location>
</feature>
<feature type="compositionally biased region" description="Basic and acidic residues" evidence="1">
    <location>
        <begin position="481"/>
        <end position="504"/>
    </location>
</feature>
<name>A0A6P2RUA9_9BURK</name>
<evidence type="ECO:0000313" key="2">
    <source>
        <dbReference type="EMBL" id="VWC37185.1"/>
    </source>
</evidence>
<dbReference type="Proteomes" id="UP000494162">
    <property type="component" value="Unassembled WGS sequence"/>
</dbReference>
<feature type="compositionally biased region" description="Basic and acidic residues" evidence="1">
    <location>
        <begin position="104"/>
        <end position="115"/>
    </location>
</feature>
<feature type="compositionally biased region" description="Basic and acidic residues" evidence="1">
    <location>
        <begin position="276"/>
        <end position="292"/>
    </location>
</feature>
<reference evidence="2 3" key="1">
    <citation type="submission" date="2019-09" db="EMBL/GenBank/DDBJ databases">
        <authorList>
            <person name="Depoorter E."/>
        </authorList>
    </citation>
    <scope>NUCLEOTIDE SEQUENCE [LARGE SCALE GENOMIC DNA]</scope>
    <source>
        <strain evidence="2">LMG 26883</strain>
    </source>
</reference>
<feature type="compositionally biased region" description="Low complexity" evidence="1">
    <location>
        <begin position="585"/>
        <end position="594"/>
    </location>
</feature>
<accession>A0A6P2RUA9</accession>
<feature type="compositionally biased region" description="Basic and acidic residues" evidence="1">
    <location>
        <begin position="49"/>
        <end position="73"/>
    </location>
</feature>
<evidence type="ECO:0000313" key="3">
    <source>
        <dbReference type="Proteomes" id="UP000494162"/>
    </source>
</evidence>
<feature type="compositionally biased region" description="Basic residues" evidence="1">
    <location>
        <begin position="573"/>
        <end position="584"/>
    </location>
</feature>
<proteinExistence type="predicted"/>
<feature type="compositionally biased region" description="Basic and acidic residues" evidence="1">
    <location>
        <begin position="7"/>
        <end position="24"/>
    </location>
</feature>
<feature type="compositionally biased region" description="Basic and acidic residues" evidence="1">
    <location>
        <begin position="175"/>
        <end position="248"/>
    </location>
</feature>
<sequence>MRLAARFPERMARRDQRQHREVVGGRRRRDRPFEARRSPRVVAGARAAPRADERVDHEHHDADAEHERADRRQQVRRVPAHAGRIGVDAARHAEQPRHVHRKKADVEADQHDPERPAADALVHHAARELRKPVGDAAEHRKHVDPEQHVVQMRDDEVRVGQLPVERHGRRHHARYAADHEHQHEAREIQERRAEHRPPGPDRRDPREHGDRARNRDQHAGRAEERERERRDAGREHVMHPDLEADQHRRDGRHRNGFIRDERPPAERRQRIRHDPHRGQHDDVHPRVREHPEQVLPEQRAAVVRDVEEVRARIAVEPQQEEREAHRRHRDEIRDGRRERAPDDDRQPVDRHAVRAHAQQRDDEVGGAARRRDAEQDHPERIDVDVRARAVVERRERHVVEPAAVGHRAERKTRVEEQPREQEHPVRERVQPRKRHVARAEHQRPQIVRETGQHGQRVQEDHRHAMHREQRVVLRGREQRRIRPRELDAHHERLDAAEQQEREGGDDVAQADPLVIDGAEPAAPARLGLPQRGERALLRRAGRRVAEIRHALEHGAGVVGDGHRHPPFSAASRDRRRDRRRRAARARTTASASAA</sequence>
<gene>
    <name evidence="2" type="ORF">BPS26883_06754</name>
</gene>
<feature type="region of interest" description="Disordered" evidence="1">
    <location>
        <begin position="552"/>
        <end position="594"/>
    </location>
</feature>
<feature type="region of interest" description="Disordered" evidence="1">
    <location>
        <begin position="403"/>
        <end position="441"/>
    </location>
</feature>
<feature type="compositionally biased region" description="Basic and acidic residues" evidence="1">
    <location>
        <begin position="257"/>
        <end position="268"/>
    </location>
</feature>
<feature type="compositionally biased region" description="Basic and acidic residues" evidence="1">
    <location>
        <begin position="133"/>
        <end position="158"/>
    </location>
</feature>
<feature type="region of interest" description="Disordered" evidence="1">
    <location>
        <begin position="481"/>
        <end position="506"/>
    </location>
</feature>
<feature type="region of interest" description="Disordered" evidence="1">
    <location>
        <begin position="133"/>
        <end position="296"/>
    </location>
</feature>
<dbReference type="AlphaFoldDB" id="A0A6P2RUA9"/>